<feature type="region of interest" description="Disordered" evidence="1">
    <location>
        <begin position="118"/>
        <end position="138"/>
    </location>
</feature>
<keyword evidence="5" id="KW-1185">Reference proteome</keyword>
<dbReference type="EMBL" id="CP088156">
    <property type="protein sequence ID" value="UFZ02552.1"/>
    <property type="molecule type" value="Genomic_DNA"/>
</dbReference>
<evidence type="ECO:0000259" key="2">
    <source>
        <dbReference type="Pfam" id="PF13622"/>
    </source>
</evidence>
<dbReference type="InterPro" id="IPR049449">
    <property type="entry name" value="TesB_ACOT8-like_N"/>
</dbReference>
<dbReference type="SUPFAM" id="SSF54637">
    <property type="entry name" value="Thioesterase/thiol ester dehydrase-isomerase"/>
    <property type="match status" value="2"/>
</dbReference>
<organism evidence="4 5">
    <name type="scientific">Bradyrhizobium ontarionense</name>
    <dbReference type="NCBI Taxonomy" id="2898149"/>
    <lineage>
        <taxon>Bacteria</taxon>
        <taxon>Pseudomonadati</taxon>
        <taxon>Pseudomonadota</taxon>
        <taxon>Alphaproteobacteria</taxon>
        <taxon>Hyphomicrobiales</taxon>
        <taxon>Nitrobacteraceae</taxon>
        <taxon>Bradyrhizobium</taxon>
    </lineage>
</organism>
<feature type="domain" description="Acyl-CoA thioesterase-like C-terminal" evidence="3">
    <location>
        <begin position="132"/>
        <end position="270"/>
    </location>
</feature>
<evidence type="ECO:0000313" key="5">
    <source>
        <dbReference type="Proteomes" id="UP001431010"/>
    </source>
</evidence>
<dbReference type="Proteomes" id="UP001431010">
    <property type="component" value="Chromosome"/>
</dbReference>
<dbReference type="InterPro" id="IPR029069">
    <property type="entry name" value="HotDog_dom_sf"/>
</dbReference>
<name>A0ABY3R668_9BRAD</name>
<proteinExistence type="predicted"/>
<dbReference type="PANTHER" id="PTHR38110:SF1">
    <property type="entry name" value="THIOESTERASE DOMAIN-CONTAINING PROTEIN"/>
    <property type="match status" value="1"/>
</dbReference>
<sequence>MLPESSAHLFDDATRVTAGDSRWQGRTSPDYWAFVGPFGGATAATVLRALIEHPQIQGDPLALTVNYCAPIAEGPFDLDVRLVKANRSSQHWCVELSQGNADAATLATAVFAERRPSWSHQPAVKPEAPPFDQVKRHPNTNMSWTKQYDFRFIEGRPASGASPSGEPHSSYSRLWISDRRPRKLDGLSLLAMSDAFFGRVFHARGELVPFGTVSLTTYFHVSRDELAAENITHVLATADAKVFNRSYQDQHGELWSPSGRLLATTTQIAYFKA</sequence>
<dbReference type="Pfam" id="PF13622">
    <property type="entry name" value="4HBT_3"/>
    <property type="match status" value="1"/>
</dbReference>
<dbReference type="RefSeq" id="WP_231318339.1">
    <property type="nucleotide sequence ID" value="NZ_CP088156.1"/>
</dbReference>
<dbReference type="InterPro" id="IPR052389">
    <property type="entry name" value="Sec_Metab_Biosynth-Assoc"/>
</dbReference>
<evidence type="ECO:0000313" key="4">
    <source>
        <dbReference type="EMBL" id="UFZ02552.1"/>
    </source>
</evidence>
<dbReference type="InterPro" id="IPR049450">
    <property type="entry name" value="ACOT8-like_C"/>
</dbReference>
<evidence type="ECO:0000256" key="1">
    <source>
        <dbReference type="SAM" id="MobiDB-lite"/>
    </source>
</evidence>
<accession>A0ABY3R668</accession>
<protein>
    <submittedName>
        <fullName evidence="4">Thioesterase family protein</fullName>
    </submittedName>
</protein>
<gene>
    <name evidence="4" type="ORF">LQG66_25135</name>
</gene>
<dbReference type="InterPro" id="IPR042171">
    <property type="entry name" value="Acyl-CoA_hotdog"/>
</dbReference>
<dbReference type="Gene3D" id="2.40.160.210">
    <property type="entry name" value="Acyl-CoA thioesterase, double hotdog domain"/>
    <property type="match status" value="1"/>
</dbReference>
<dbReference type="PANTHER" id="PTHR38110">
    <property type="entry name" value="CHROMOSOME 23, WHOLE GENOME SHOTGUN SEQUENCE"/>
    <property type="match status" value="1"/>
</dbReference>
<evidence type="ECO:0000259" key="3">
    <source>
        <dbReference type="Pfam" id="PF20789"/>
    </source>
</evidence>
<feature type="domain" description="Acyl-CoA thioesterase-like N-terminal HotDog" evidence="2">
    <location>
        <begin position="29"/>
        <end position="111"/>
    </location>
</feature>
<reference evidence="4" key="1">
    <citation type="journal article" date="2024" name="Antonie Van Leeuwenhoek">
        <title>Bradyrhizobium ontarionense sp. nov., a novel bacterial symbiont isolated from Aeschynomene indica (Indian jointvetch), harbours photosynthesis, nitrogen fixation and nitrous oxide (N2O) reductase genes.</title>
        <authorList>
            <person name="Bromfield E.S.P."/>
            <person name="Cloutier S."/>
        </authorList>
    </citation>
    <scope>NUCLEOTIDE SEQUENCE</scope>
    <source>
        <strain evidence="4">A19</strain>
    </source>
</reference>
<dbReference type="Pfam" id="PF20789">
    <property type="entry name" value="4HBT_3C"/>
    <property type="match status" value="1"/>
</dbReference>